<dbReference type="GO" id="GO:0005794">
    <property type="term" value="C:Golgi apparatus"/>
    <property type="evidence" value="ECO:0007669"/>
    <property type="project" value="TreeGrafter"/>
</dbReference>
<dbReference type="Proteomes" id="UP001293593">
    <property type="component" value="Unassembled WGS sequence"/>
</dbReference>
<evidence type="ECO:0000256" key="1">
    <source>
        <dbReference type="ARBA" id="ARBA00004877"/>
    </source>
</evidence>
<organism evidence="4 5">
    <name type="scientific">Acacia crassicarpa</name>
    <name type="common">northern wattle</name>
    <dbReference type="NCBI Taxonomy" id="499986"/>
    <lineage>
        <taxon>Eukaryota</taxon>
        <taxon>Viridiplantae</taxon>
        <taxon>Streptophyta</taxon>
        <taxon>Embryophyta</taxon>
        <taxon>Tracheophyta</taxon>
        <taxon>Spermatophyta</taxon>
        <taxon>Magnoliopsida</taxon>
        <taxon>eudicotyledons</taxon>
        <taxon>Gunneridae</taxon>
        <taxon>Pentapetalae</taxon>
        <taxon>rosids</taxon>
        <taxon>fabids</taxon>
        <taxon>Fabales</taxon>
        <taxon>Fabaceae</taxon>
        <taxon>Caesalpinioideae</taxon>
        <taxon>mimosoid clade</taxon>
        <taxon>Acacieae</taxon>
        <taxon>Acacia</taxon>
    </lineage>
</organism>
<dbReference type="InterPro" id="IPR050748">
    <property type="entry name" value="Glycosyltrans_8_dom-fam"/>
</dbReference>
<name>A0AAE1J5S2_9FABA</name>
<keyword evidence="2" id="KW-0328">Glycosyltransferase</keyword>
<dbReference type="InterPro" id="IPR029044">
    <property type="entry name" value="Nucleotide-diphossugar_trans"/>
</dbReference>
<proteinExistence type="predicted"/>
<keyword evidence="3" id="KW-0808">Transferase</keyword>
<dbReference type="SUPFAM" id="SSF53448">
    <property type="entry name" value="Nucleotide-diphospho-sugar transferases"/>
    <property type="match status" value="1"/>
</dbReference>
<sequence length="113" mass="12933">MPFMKWRKLLFSHPLASHPLPQSPTPTKSNTCTAEHLSLYVGHNCNTLVGLELTFSGCRKPCSLNTAVMVIDLEWWRSGDYARKIEEWMELQKRIRICELGPLSPFLWCSPGT</sequence>
<evidence type="ECO:0000256" key="2">
    <source>
        <dbReference type="ARBA" id="ARBA00022676"/>
    </source>
</evidence>
<protein>
    <submittedName>
        <fullName evidence="4">Uncharacterized protein</fullName>
    </submittedName>
</protein>
<comment type="pathway">
    <text evidence="1">Glycan metabolism; pectin biosynthesis.</text>
</comment>
<evidence type="ECO:0000313" key="5">
    <source>
        <dbReference type="Proteomes" id="UP001293593"/>
    </source>
</evidence>
<reference evidence="4" key="1">
    <citation type="submission" date="2023-10" db="EMBL/GenBank/DDBJ databases">
        <title>Chromosome-level genome of the transformable northern wattle, Acacia crassicarpa.</title>
        <authorList>
            <person name="Massaro I."/>
            <person name="Sinha N.R."/>
            <person name="Poethig S."/>
            <person name="Leichty A.R."/>
        </authorList>
    </citation>
    <scope>NUCLEOTIDE SEQUENCE</scope>
    <source>
        <strain evidence="4">Acra3RX</strain>
        <tissue evidence="4">Leaf</tissue>
    </source>
</reference>
<gene>
    <name evidence="4" type="ORF">QN277_028506</name>
</gene>
<dbReference type="PANTHER" id="PTHR13778:SF16">
    <property type="entry name" value="GALACTURONOSYLTRANSFERASE-LIKE 1-RELATED"/>
    <property type="match status" value="1"/>
</dbReference>
<evidence type="ECO:0000256" key="3">
    <source>
        <dbReference type="ARBA" id="ARBA00022679"/>
    </source>
</evidence>
<dbReference type="EMBL" id="JAWXYG010000009">
    <property type="protein sequence ID" value="KAK4263026.1"/>
    <property type="molecule type" value="Genomic_DNA"/>
</dbReference>
<comment type="caution">
    <text evidence="4">The sequence shown here is derived from an EMBL/GenBank/DDBJ whole genome shotgun (WGS) entry which is preliminary data.</text>
</comment>
<dbReference type="PANTHER" id="PTHR13778">
    <property type="entry name" value="GLYCOSYLTRANSFERASE 8 DOMAIN-CONTAINING PROTEIN"/>
    <property type="match status" value="1"/>
</dbReference>
<dbReference type="AlphaFoldDB" id="A0AAE1J5S2"/>
<keyword evidence="5" id="KW-1185">Reference proteome</keyword>
<evidence type="ECO:0000313" key="4">
    <source>
        <dbReference type="EMBL" id="KAK4263026.1"/>
    </source>
</evidence>
<accession>A0AAE1J5S2</accession>
<dbReference type="GO" id="GO:0016757">
    <property type="term" value="F:glycosyltransferase activity"/>
    <property type="evidence" value="ECO:0007669"/>
    <property type="project" value="UniProtKB-KW"/>
</dbReference>